<comment type="caution">
    <text evidence="1">The sequence shown here is derived from an EMBL/GenBank/DDBJ whole genome shotgun (WGS) entry which is preliminary data.</text>
</comment>
<evidence type="ECO:0000313" key="1">
    <source>
        <dbReference type="EMBL" id="KAI3724491.1"/>
    </source>
</evidence>
<sequence length="173" mass="19716">MPFTHWPLLQRLPVLFSPISGNRVSVGYCKLVHYVQCRHLPDWSNKIEQEILNNPHLDVQLQISEEICEEAEFLSTIITHSIYNLPSISSITDPSLSLNLNSKTTPHNLTVLPPHPRTGRLGHETVFPHFPLLFLIFPMFSRILLPSAVINLIQKSRIVVIAFKLPSLPRSLM</sequence>
<reference evidence="1 2" key="2">
    <citation type="journal article" date="2022" name="Mol. Ecol. Resour.">
        <title>The genomes of chicory, endive, great burdock and yacon provide insights into Asteraceae paleo-polyploidization history and plant inulin production.</title>
        <authorList>
            <person name="Fan W."/>
            <person name="Wang S."/>
            <person name="Wang H."/>
            <person name="Wang A."/>
            <person name="Jiang F."/>
            <person name="Liu H."/>
            <person name="Zhao H."/>
            <person name="Xu D."/>
            <person name="Zhang Y."/>
        </authorList>
    </citation>
    <scope>NUCLEOTIDE SEQUENCE [LARGE SCALE GENOMIC DNA]</scope>
    <source>
        <strain evidence="2">cv. Punajuju</strain>
        <tissue evidence="1">Leaves</tissue>
    </source>
</reference>
<evidence type="ECO:0000313" key="2">
    <source>
        <dbReference type="Proteomes" id="UP001055811"/>
    </source>
</evidence>
<proteinExistence type="predicted"/>
<accession>A0ACB9BR31</accession>
<organism evidence="1 2">
    <name type="scientific">Cichorium intybus</name>
    <name type="common">Chicory</name>
    <dbReference type="NCBI Taxonomy" id="13427"/>
    <lineage>
        <taxon>Eukaryota</taxon>
        <taxon>Viridiplantae</taxon>
        <taxon>Streptophyta</taxon>
        <taxon>Embryophyta</taxon>
        <taxon>Tracheophyta</taxon>
        <taxon>Spermatophyta</taxon>
        <taxon>Magnoliopsida</taxon>
        <taxon>eudicotyledons</taxon>
        <taxon>Gunneridae</taxon>
        <taxon>Pentapetalae</taxon>
        <taxon>asterids</taxon>
        <taxon>campanulids</taxon>
        <taxon>Asterales</taxon>
        <taxon>Asteraceae</taxon>
        <taxon>Cichorioideae</taxon>
        <taxon>Cichorieae</taxon>
        <taxon>Cichoriinae</taxon>
        <taxon>Cichorium</taxon>
    </lineage>
</organism>
<protein>
    <submittedName>
        <fullName evidence="1">Uncharacterized protein</fullName>
    </submittedName>
</protein>
<name>A0ACB9BR31_CICIN</name>
<keyword evidence="2" id="KW-1185">Reference proteome</keyword>
<reference evidence="2" key="1">
    <citation type="journal article" date="2022" name="Mol. Ecol. Resour.">
        <title>The genomes of chicory, endive, great burdock and yacon provide insights into Asteraceae palaeo-polyploidization history and plant inulin production.</title>
        <authorList>
            <person name="Fan W."/>
            <person name="Wang S."/>
            <person name="Wang H."/>
            <person name="Wang A."/>
            <person name="Jiang F."/>
            <person name="Liu H."/>
            <person name="Zhao H."/>
            <person name="Xu D."/>
            <person name="Zhang Y."/>
        </authorList>
    </citation>
    <scope>NUCLEOTIDE SEQUENCE [LARGE SCALE GENOMIC DNA]</scope>
    <source>
        <strain evidence="2">cv. Punajuju</strain>
    </source>
</reference>
<dbReference type="EMBL" id="CM042014">
    <property type="protein sequence ID" value="KAI3724491.1"/>
    <property type="molecule type" value="Genomic_DNA"/>
</dbReference>
<gene>
    <name evidence="1" type="ORF">L2E82_36270</name>
</gene>
<dbReference type="Proteomes" id="UP001055811">
    <property type="component" value="Linkage Group LG06"/>
</dbReference>